<name>A0A8S5LJT2_9CAUD</name>
<reference evidence="1" key="1">
    <citation type="journal article" date="2021" name="Proc. Natl. Acad. Sci. U.S.A.">
        <title>A Catalog of Tens of Thousands of Viruses from Human Metagenomes Reveals Hidden Associations with Chronic Diseases.</title>
        <authorList>
            <person name="Tisza M.J."/>
            <person name="Buck C.B."/>
        </authorList>
    </citation>
    <scope>NUCLEOTIDE SEQUENCE</scope>
    <source>
        <strain evidence="1">CtomJ2</strain>
    </source>
</reference>
<dbReference type="InterPro" id="IPR015947">
    <property type="entry name" value="PUA-like_sf"/>
</dbReference>
<protein>
    <recommendedName>
        <fullName evidence="2">ASCH domain-containing protein</fullName>
    </recommendedName>
</protein>
<organism evidence="1">
    <name type="scientific">Siphoviridae sp. ctomJ2</name>
    <dbReference type="NCBI Taxonomy" id="2827593"/>
    <lineage>
        <taxon>Viruses</taxon>
        <taxon>Duplodnaviria</taxon>
        <taxon>Heunggongvirae</taxon>
        <taxon>Uroviricota</taxon>
        <taxon>Caudoviricetes</taxon>
    </lineage>
</organism>
<sequence length="221" mass="25521">MKSVLISIKPKWCELIANGKKTIEFRKTRPKCDMPFKCYIYCTKPKMPVRYNGRILMFEDDLAITNRFGQGKRVENPYGAMMEGELFLNGKVIGEFICNKIDRLAVCGYDSRNTELRRVDDNLTAYDLDYDYLNKCQLSLDNLKKYSNGSGLYGWHISDLVIYDKPKDLDDFMAFGKTHCDQKNCGDCLYMGIDGICDVKDIGQPTTRPPQSWCYVEEVKE</sequence>
<evidence type="ECO:0008006" key="2">
    <source>
        <dbReference type="Google" id="ProtNLM"/>
    </source>
</evidence>
<evidence type="ECO:0000313" key="1">
    <source>
        <dbReference type="EMBL" id="DAD70365.1"/>
    </source>
</evidence>
<accession>A0A8S5LJT2</accession>
<dbReference type="Gene3D" id="2.30.130.30">
    <property type="entry name" value="Hypothetical protein"/>
    <property type="match status" value="1"/>
</dbReference>
<dbReference type="EMBL" id="BK015864">
    <property type="protein sequence ID" value="DAD70365.1"/>
    <property type="molecule type" value="Genomic_DNA"/>
</dbReference>
<dbReference type="SUPFAM" id="SSF88697">
    <property type="entry name" value="PUA domain-like"/>
    <property type="match status" value="1"/>
</dbReference>
<proteinExistence type="predicted"/>